<dbReference type="PANTHER" id="PTHR13318">
    <property type="entry name" value="PARTNER OF PAIRED, ISOFORM B-RELATED"/>
    <property type="match status" value="1"/>
</dbReference>
<dbReference type="GO" id="GO:0031146">
    <property type="term" value="P:SCF-dependent proteasomal ubiquitin-dependent protein catabolic process"/>
    <property type="evidence" value="ECO:0007669"/>
    <property type="project" value="TreeGrafter"/>
</dbReference>
<evidence type="ECO:0000259" key="1">
    <source>
        <dbReference type="PROSITE" id="PS50181"/>
    </source>
</evidence>
<dbReference type="EMBL" id="JAIXMP010000015">
    <property type="protein sequence ID" value="KAI9261437.1"/>
    <property type="molecule type" value="Genomic_DNA"/>
</dbReference>
<gene>
    <name evidence="2" type="ORF">BDA99DRAFT_560313</name>
</gene>
<organism evidence="2 3">
    <name type="scientific">Phascolomyces articulosus</name>
    <dbReference type="NCBI Taxonomy" id="60185"/>
    <lineage>
        <taxon>Eukaryota</taxon>
        <taxon>Fungi</taxon>
        <taxon>Fungi incertae sedis</taxon>
        <taxon>Mucoromycota</taxon>
        <taxon>Mucoromycotina</taxon>
        <taxon>Mucoromycetes</taxon>
        <taxon>Mucorales</taxon>
        <taxon>Lichtheimiaceae</taxon>
        <taxon>Phascolomyces</taxon>
    </lineage>
</organism>
<dbReference type="SUPFAM" id="SSF52047">
    <property type="entry name" value="RNI-like"/>
    <property type="match status" value="1"/>
</dbReference>
<dbReference type="Proteomes" id="UP001209540">
    <property type="component" value="Unassembled WGS sequence"/>
</dbReference>
<reference evidence="2" key="2">
    <citation type="submission" date="2023-02" db="EMBL/GenBank/DDBJ databases">
        <authorList>
            <consortium name="DOE Joint Genome Institute"/>
            <person name="Mondo S.J."/>
            <person name="Chang Y."/>
            <person name="Wang Y."/>
            <person name="Ahrendt S."/>
            <person name="Andreopoulos W."/>
            <person name="Barry K."/>
            <person name="Beard J."/>
            <person name="Benny G.L."/>
            <person name="Blankenship S."/>
            <person name="Bonito G."/>
            <person name="Cuomo C."/>
            <person name="Desiro A."/>
            <person name="Gervers K.A."/>
            <person name="Hundley H."/>
            <person name="Kuo A."/>
            <person name="LaButti K."/>
            <person name="Lang B.F."/>
            <person name="Lipzen A."/>
            <person name="O'Donnell K."/>
            <person name="Pangilinan J."/>
            <person name="Reynolds N."/>
            <person name="Sandor L."/>
            <person name="Smith M.W."/>
            <person name="Tsang A."/>
            <person name="Grigoriev I.V."/>
            <person name="Stajich J.E."/>
            <person name="Spatafora J.W."/>
        </authorList>
    </citation>
    <scope>NUCLEOTIDE SEQUENCE</scope>
    <source>
        <strain evidence="2">RSA 2281</strain>
    </source>
</reference>
<name>A0AAD5JZ34_9FUNG</name>
<dbReference type="PANTHER" id="PTHR13318:SF105">
    <property type="entry name" value="F-BOX_LRR-REPEAT PROTEIN 3"/>
    <property type="match status" value="1"/>
</dbReference>
<comment type="caution">
    <text evidence="2">The sequence shown here is derived from an EMBL/GenBank/DDBJ whole genome shotgun (WGS) entry which is preliminary data.</text>
</comment>
<dbReference type="InterPro" id="IPR036047">
    <property type="entry name" value="F-box-like_dom_sf"/>
</dbReference>
<dbReference type="InterPro" id="IPR001810">
    <property type="entry name" value="F-box_dom"/>
</dbReference>
<dbReference type="GO" id="GO:0019005">
    <property type="term" value="C:SCF ubiquitin ligase complex"/>
    <property type="evidence" value="ECO:0007669"/>
    <property type="project" value="TreeGrafter"/>
</dbReference>
<dbReference type="InterPro" id="IPR032675">
    <property type="entry name" value="LRR_dom_sf"/>
</dbReference>
<evidence type="ECO:0000313" key="3">
    <source>
        <dbReference type="Proteomes" id="UP001209540"/>
    </source>
</evidence>
<evidence type="ECO:0000313" key="2">
    <source>
        <dbReference type="EMBL" id="KAI9261437.1"/>
    </source>
</evidence>
<dbReference type="PROSITE" id="PS50181">
    <property type="entry name" value="FBOX"/>
    <property type="match status" value="1"/>
</dbReference>
<reference evidence="2" key="1">
    <citation type="journal article" date="2022" name="IScience">
        <title>Evolution of zygomycete secretomes and the origins of terrestrial fungal ecologies.</title>
        <authorList>
            <person name="Chang Y."/>
            <person name="Wang Y."/>
            <person name="Mondo S."/>
            <person name="Ahrendt S."/>
            <person name="Andreopoulos W."/>
            <person name="Barry K."/>
            <person name="Beard J."/>
            <person name="Benny G.L."/>
            <person name="Blankenship S."/>
            <person name="Bonito G."/>
            <person name="Cuomo C."/>
            <person name="Desiro A."/>
            <person name="Gervers K.A."/>
            <person name="Hundley H."/>
            <person name="Kuo A."/>
            <person name="LaButti K."/>
            <person name="Lang B.F."/>
            <person name="Lipzen A."/>
            <person name="O'Donnell K."/>
            <person name="Pangilinan J."/>
            <person name="Reynolds N."/>
            <person name="Sandor L."/>
            <person name="Smith M.E."/>
            <person name="Tsang A."/>
            <person name="Grigoriev I.V."/>
            <person name="Stajich J.E."/>
            <person name="Spatafora J.W."/>
        </authorList>
    </citation>
    <scope>NUCLEOTIDE SEQUENCE</scope>
    <source>
        <strain evidence="2">RSA 2281</strain>
    </source>
</reference>
<dbReference type="Gene3D" id="3.80.10.10">
    <property type="entry name" value="Ribonuclease Inhibitor"/>
    <property type="match status" value="2"/>
</dbReference>
<proteinExistence type="predicted"/>
<sequence length="605" mass="68625">METHIHDNYLNEPSSLRIPLSSNEQTISAAVNNDEKEMNVETQIDFVSALPFDIVSCVLPHLPKLQLLECMKVNKTWRLQVLECHEAWQELEISVSDGTLNNPLFFNVTQIQANHVRRLELVDPGDQWIKIHSVIKSIQLPSTNLFIESLKKISPSLKRLQVAIRVSVEETLVPTIWSTCTGLTHLAIFIGRMADDTDNSSIELPVLPDLIHLSLHLHYTDNIPGPFNDISTILRACPNLEYYCNGNEQYPVTMLNKIYQHCPKLRRLAWKDFPLGAKAWDNTLPKSPVASRRSGLSEVTMWLSLDDIIHGSRVYLFLDHSKDTLEKLAIHGPSTTARSSPVELLHWNIFSEFSAHKLHTLTFKRLKLNTNIMVSILRQCQALRAVTFVTMREIEDPIFDALLDLIYLEKLHITNGCRRLTPDGLTTFLASIVTPPLISTSSRKTQQRNYMDDSIINDTPTHLPVISSLKDVQLDSHLITSSSITALSNVNSIEKLHLSVNRDYTIEKQLDEMPKKLTNLVEVKMFTISACTDIFLSNLSYAKRLKRVELLAIGQASDQGIMELVDKCENLKYIAVRVCPMITQDAISYAQQRNICVRFAELTDA</sequence>
<feature type="domain" description="F-box" evidence="1">
    <location>
        <begin position="44"/>
        <end position="91"/>
    </location>
</feature>
<keyword evidence="3" id="KW-1185">Reference proteome</keyword>
<dbReference type="AlphaFoldDB" id="A0AAD5JZ34"/>
<protein>
    <recommendedName>
        <fullName evidence="1">F-box domain-containing protein</fullName>
    </recommendedName>
</protein>
<accession>A0AAD5JZ34</accession>
<dbReference type="SUPFAM" id="SSF81383">
    <property type="entry name" value="F-box domain"/>
    <property type="match status" value="1"/>
</dbReference>